<dbReference type="Proteomes" id="UP000325440">
    <property type="component" value="Unassembled WGS sequence"/>
</dbReference>
<gene>
    <name evidence="4" type="ORF">CINCED_3A005692</name>
</gene>
<dbReference type="PANTHER" id="PTHR46949:SF1">
    <property type="entry name" value="AT07979P2"/>
    <property type="match status" value="1"/>
</dbReference>
<reference evidence="4 5" key="1">
    <citation type="submission" date="2019-08" db="EMBL/GenBank/DDBJ databases">
        <authorList>
            <person name="Alioto T."/>
            <person name="Alioto T."/>
            <person name="Gomez Garrido J."/>
        </authorList>
    </citation>
    <scope>NUCLEOTIDE SEQUENCE [LARGE SCALE GENOMIC DNA]</scope>
</reference>
<dbReference type="Pfam" id="PF14854">
    <property type="entry name" value="LURAP"/>
    <property type="match status" value="1"/>
</dbReference>
<keyword evidence="5" id="KW-1185">Reference proteome</keyword>
<dbReference type="GO" id="GO:0097602">
    <property type="term" value="F:cullin family protein binding"/>
    <property type="evidence" value="ECO:0007669"/>
    <property type="project" value="InterPro"/>
</dbReference>
<feature type="compositionally biased region" description="Low complexity" evidence="2">
    <location>
        <begin position="216"/>
        <end position="231"/>
    </location>
</feature>
<dbReference type="GO" id="GO:0061630">
    <property type="term" value="F:ubiquitin protein ligase activity"/>
    <property type="evidence" value="ECO:0007669"/>
    <property type="project" value="InterPro"/>
</dbReference>
<dbReference type="PANTHER" id="PTHR46949">
    <property type="entry name" value="LEUCINE REPEAT ADAPTER PROTEIN 25"/>
    <property type="match status" value="1"/>
</dbReference>
<proteinExistence type="inferred from homology"/>
<sequence length="258" mass="28514">MPEPSIPKPFLRVVVKDVLGVAQWRWVANDDTCGICRVAFEACCPDCNLGSVFTLLPHSLHNEMAQRPVRTPSVPDVSPGVEISRVESDLSSPLSLSYDSELPPLPESLSHLSLYDVPPRSKPEPVRRNSPKPTELVGSPKTRQSPLPTEHSEKRPIEKPPVPPRKPSSVDLKLANLRNEMASLRQMDLQLLAQLRQLNDSISSYRQELIMNMDSYSSSDTDGSDSTSVYSNLTPSSFDLSRSSTNSTPKRPPTSTDL</sequence>
<dbReference type="InterPro" id="IPR024991">
    <property type="entry name" value="RING-H2_APC11"/>
</dbReference>
<dbReference type="GO" id="GO:0031145">
    <property type="term" value="P:anaphase-promoting complex-dependent catabolic process"/>
    <property type="evidence" value="ECO:0007669"/>
    <property type="project" value="InterPro"/>
</dbReference>
<comment type="similarity">
    <text evidence="1">Belongs to the FAM89 family.</text>
</comment>
<feature type="compositionally biased region" description="Polar residues" evidence="2">
    <location>
        <begin position="232"/>
        <end position="258"/>
    </location>
</feature>
<evidence type="ECO:0000259" key="3">
    <source>
        <dbReference type="Pfam" id="PF12861"/>
    </source>
</evidence>
<feature type="region of interest" description="Disordered" evidence="2">
    <location>
        <begin position="216"/>
        <end position="258"/>
    </location>
</feature>
<dbReference type="InterPro" id="IPR039499">
    <property type="entry name" value="LURA1/LRA25"/>
</dbReference>
<dbReference type="GO" id="GO:0008270">
    <property type="term" value="F:zinc ion binding"/>
    <property type="evidence" value="ECO:0007669"/>
    <property type="project" value="InterPro"/>
</dbReference>
<feature type="region of interest" description="Disordered" evidence="2">
    <location>
        <begin position="109"/>
        <end position="170"/>
    </location>
</feature>
<dbReference type="AlphaFoldDB" id="A0A5E4MLL9"/>
<dbReference type="GO" id="GO:0005680">
    <property type="term" value="C:anaphase-promoting complex"/>
    <property type="evidence" value="ECO:0007669"/>
    <property type="project" value="InterPro"/>
</dbReference>
<evidence type="ECO:0000256" key="2">
    <source>
        <dbReference type="SAM" id="MobiDB-lite"/>
    </source>
</evidence>
<evidence type="ECO:0000313" key="5">
    <source>
        <dbReference type="Proteomes" id="UP000325440"/>
    </source>
</evidence>
<protein>
    <submittedName>
        <fullName evidence="4">Zinc finger, RING/FYVE/PHD-type,Anaphase-promoting complex subunit 11</fullName>
    </submittedName>
</protein>
<dbReference type="Gene3D" id="3.30.40.10">
    <property type="entry name" value="Zinc/RING finger domain, C3HC4 (zinc finger)"/>
    <property type="match status" value="1"/>
</dbReference>
<feature type="domain" description="Anaphase-promoting complex subunit 11 RING-H2 finger" evidence="3">
    <location>
        <begin position="30"/>
        <end position="49"/>
    </location>
</feature>
<dbReference type="Pfam" id="PF12861">
    <property type="entry name" value="zf-ANAPC11"/>
    <property type="match status" value="1"/>
</dbReference>
<dbReference type="SUPFAM" id="SSF57850">
    <property type="entry name" value="RING/U-box"/>
    <property type="match status" value="1"/>
</dbReference>
<evidence type="ECO:0000256" key="1">
    <source>
        <dbReference type="ARBA" id="ARBA00038125"/>
    </source>
</evidence>
<evidence type="ECO:0000313" key="4">
    <source>
        <dbReference type="EMBL" id="VVC32276.1"/>
    </source>
</evidence>
<dbReference type="EMBL" id="CABPRJ010000954">
    <property type="protein sequence ID" value="VVC32276.1"/>
    <property type="molecule type" value="Genomic_DNA"/>
</dbReference>
<dbReference type="OrthoDB" id="1681166at2759"/>
<dbReference type="InterPro" id="IPR013083">
    <property type="entry name" value="Znf_RING/FYVE/PHD"/>
</dbReference>
<name>A0A5E4MLL9_9HEMI</name>
<accession>A0A5E4MLL9</accession>
<organism evidence="4 5">
    <name type="scientific">Cinara cedri</name>
    <dbReference type="NCBI Taxonomy" id="506608"/>
    <lineage>
        <taxon>Eukaryota</taxon>
        <taxon>Metazoa</taxon>
        <taxon>Ecdysozoa</taxon>
        <taxon>Arthropoda</taxon>
        <taxon>Hexapoda</taxon>
        <taxon>Insecta</taxon>
        <taxon>Pterygota</taxon>
        <taxon>Neoptera</taxon>
        <taxon>Paraneoptera</taxon>
        <taxon>Hemiptera</taxon>
        <taxon>Sternorrhyncha</taxon>
        <taxon>Aphidomorpha</taxon>
        <taxon>Aphidoidea</taxon>
        <taxon>Aphididae</taxon>
        <taxon>Lachninae</taxon>
        <taxon>Cinara</taxon>
    </lineage>
</organism>